<dbReference type="AlphaFoldDB" id="A0A2M9BJ02"/>
<protein>
    <recommendedName>
        <fullName evidence="2">ARB-07466-like C-terminal domain-containing protein</fullName>
    </recommendedName>
</protein>
<dbReference type="Proteomes" id="UP000230842">
    <property type="component" value="Unassembled WGS sequence"/>
</dbReference>
<comment type="caution">
    <text evidence="3">The sequence shown here is derived from an EMBL/GenBank/DDBJ whole genome shotgun (WGS) entry which is preliminary data.</text>
</comment>
<dbReference type="InterPro" id="IPR058593">
    <property type="entry name" value="ARB_07466-like_C"/>
</dbReference>
<feature type="compositionally biased region" description="Basic and acidic residues" evidence="1">
    <location>
        <begin position="53"/>
        <end position="74"/>
    </location>
</feature>
<accession>A0A2M9BJ02</accession>
<sequence length="222" mass="22892">MVAAGLVATATLGASGPQTVMAGEQATSTTVAAAETAEPHEVEQPGPTYEQLIEARRDEQTSRSAKRESLKEPDAEIVAGAAKATAEPLEEAPEEADEPTSDFSGDACPSGSSVESGLVANAVAVHRAVCAEFPSVTSYGGVRSGDGGAHGTGQALDIMVTGSTGDAIADYVRANASSLGVSEVIWSQQIWTVERASEGWRAMSDRGSTTANHYDHVHVTVY</sequence>
<keyword evidence="4" id="KW-1185">Reference proteome</keyword>
<evidence type="ECO:0000313" key="3">
    <source>
        <dbReference type="EMBL" id="PJJ57935.1"/>
    </source>
</evidence>
<evidence type="ECO:0000256" key="1">
    <source>
        <dbReference type="SAM" id="MobiDB-lite"/>
    </source>
</evidence>
<gene>
    <name evidence="3" type="ORF">CLV56_2175</name>
</gene>
<dbReference type="Pfam" id="PF26571">
    <property type="entry name" value="VldE"/>
    <property type="match status" value="1"/>
</dbReference>
<feature type="region of interest" description="Disordered" evidence="1">
    <location>
        <begin position="23"/>
        <end position="114"/>
    </location>
</feature>
<organism evidence="3 4">
    <name type="scientific">Mumia flava</name>
    <dbReference type="NCBI Taxonomy" id="1348852"/>
    <lineage>
        <taxon>Bacteria</taxon>
        <taxon>Bacillati</taxon>
        <taxon>Actinomycetota</taxon>
        <taxon>Actinomycetes</taxon>
        <taxon>Propionibacteriales</taxon>
        <taxon>Nocardioidaceae</taxon>
        <taxon>Mumia</taxon>
    </lineage>
</organism>
<reference evidence="3 4" key="1">
    <citation type="submission" date="2017-11" db="EMBL/GenBank/DDBJ databases">
        <title>Genomic Encyclopedia of Archaeal and Bacterial Type Strains, Phase II (KMG-II): From Individual Species to Whole Genera.</title>
        <authorList>
            <person name="Goeker M."/>
        </authorList>
    </citation>
    <scope>NUCLEOTIDE SEQUENCE [LARGE SCALE GENOMIC DNA]</scope>
    <source>
        <strain evidence="3 4">DSM 27763</strain>
    </source>
</reference>
<evidence type="ECO:0000313" key="4">
    <source>
        <dbReference type="Proteomes" id="UP000230842"/>
    </source>
</evidence>
<feature type="compositionally biased region" description="Low complexity" evidence="1">
    <location>
        <begin position="24"/>
        <end position="36"/>
    </location>
</feature>
<evidence type="ECO:0000259" key="2">
    <source>
        <dbReference type="Pfam" id="PF26571"/>
    </source>
</evidence>
<name>A0A2M9BJ02_9ACTN</name>
<feature type="compositionally biased region" description="Acidic residues" evidence="1">
    <location>
        <begin position="88"/>
        <end position="100"/>
    </location>
</feature>
<dbReference type="EMBL" id="PGEZ01000001">
    <property type="protein sequence ID" value="PJJ57935.1"/>
    <property type="molecule type" value="Genomic_DNA"/>
</dbReference>
<feature type="domain" description="ARB-07466-like C-terminal" evidence="2">
    <location>
        <begin position="116"/>
        <end position="214"/>
    </location>
</feature>
<proteinExistence type="predicted"/>